<protein>
    <submittedName>
        <fullName evidence="1">Uncharacterized protein</fullName>
    </submittedName>
</protein>
<dbReference type="KEGG" id="acht:bsdcttw_45500"/>
<organism evidence="1 2">
    <name type="scientific">Anaerocolumna chitinilytica</name>
    <dbReference type="NCBI Taxonomy" id="1727145"/>
    <lineage>
        <taxon>Bacteria</taxon>
        <taxon>Bacillati</taxon>
        <taxon>Bacillota</taxon>
        <taxon>Clostridia</taxon>
        <taxon>Lachnospirales</taxon>
        <taxon>Lachnospiraceae</taxon>
        <taxon>Anaerocolumna</taxon>
    </lineage>
</organism>
<dbReference type="InterPro" id="IPR027304">
    <property type="entry name" value="Trigger_fact/SurA_dom_sf"/>
</dbReference>
<dbReference type="RefSeq" id="WP_185257064.1">
    <property type="nucleotide sequence ID" value="NZ_AP023368.1"/>
</dbReference>
<gene>
    <name evidence="1" type="ORF">bsdcttw_45500</name>
</gene>
<evidence type="ECO:0000313" key="2">
    <source>
        <dbReference type="Proteomes" id="UP000515703"/>
    </source>
</evidence>
<sequence length="221" mass="25546">MNRISLKKKLFILLPLLVLIILVGTRVYTVQSKPDDSSNSFDFFTFGKLLGDNSRNNDTSGANSLYAKGKHIQITEKEYNLHVKVYELKHSKDPEKEALQDLLESKVLYYHAVKEGYSVSDSEINDTIKELKDSMKTAANADDMIAFMKGFGSEDNYWVYIRDTMKSSSVTNKYLDDLKAEYAKKTHYTGEDTADFQNKWKNYKADLISEYIKKEKLHYKK</sequence>
<reference evidence="1 2" key="1">
    <citation type="submission" date="2020-08" db="EMBL/GenBank/DDBJ databases">
        <title>Draft genome sequencing of an Anaerocolumna strain isolated from anoxic soil subjected to BSD treatment.</title>
        <authorList>
            <person name="Uek A."/>
            <person name="Tonouchi A."/>
        </authorList>
    </citation>
    <scope>NUCLEOTIDE SEQUENCE [LARGE SCALE GENOMIC DNA]</scope>
    <source>
        <strain evidence="1 2">CTTW</strain>
    </source>
</reference>
<proteinExistence type="predicted"/>
<dbReference type="EMBL" id="AP023368">
    <property type="protein sequence ID" value="BCK01510.1"/>
    <property type="molecule type" value="Genomic_DNA"/>
</dbReference>
<dbReference type="AlphaFoldDB" id="A0A7M3SA92"/>
<evidence type="ECO:0000313" key="1">
    <source>
        <dbReference type="EMBL" id="BCK01510.1"/>
    </source>
</evidence>
<name>A0A7M3SA92_9FIRM</name>
<dbReference type="SUPFAM" id="SSF109998">
    <property type="entry name" value="Triger factor/SurA peptide-binding domain-like"/>
    <property type="match status" value="1"/>
</dbReference>
<dbReference type="Proteomes" id="UP000515703">
    <property type="component" value="Chromosome"/>
</dbReference>
<accession>A0A7M3SA92</accession>
<keyword evidence="2" id="KW-1185">Reference proteome</keyword>
<reference evidence="1 2" key="2">
    <citation type="submission" date="2020-08" db="EMBL/GenBank/DDBJ databases">
        <authorList>
            <person name="Ueki A."/>
            <person name="Tonouchi A."/>
        </authorList>
    </citation>
    <scope>NUCLEOTIDE SEQUENCE [LARGE SCALE GENOMIC DNA]</scope>
    <source>
        <strain evidence="1 2">CTTW</strain>
    </source>
</reference>